<evidence type="ECO:0000313" key="10">
    <source>
        <dbReference type="Proteomes" id="UP000003937"/>
    </source>
</evidence>
<evidence type="ECO:0000256" key="1">
    <source>
        <dbReference type="ARBA" id="ARBA00009375"/>
    </source>
</evidence>
<feature type="domain" description="Pseudouridine synthase I TruA alpha/beta" evidence="8">
    <location>
        <begin position="142"/>
        <end position="244"/>
    </location>
</feature>
<evidence type="ECO:0000256" key="2">
    <source>
        <dbReference type="ARBA" id="ARBA00022694"/>
    </source>
</evidence>
<accession>J3TGT3</accession>
<dbReference type="AlphaFoldDB" id="J3TGT3"/>
<dbReference type="KEGG" id="sehc:A35E_00428"/>
<dbReference type="HOGENOM" id="CLU_014673_0_2_6"/>
<dbReference type="PATRIC" id="fig|134287.3.peg.405"/>
<evidence type="ECO:0000256" key="5">
    <source>
        <dbReference type="PIRSR" id="PIRSR001430-1"/>
    </source>
</evidence>
<dbReference type="Proteomes" id="UP000003937">
    <property type="component" value="Chromosome"/>
</dbReference>
<dbReference type="GO" id="GO:0160147">
    <property type="term" value="F:tRNA pseudouridine(38-40) synthase activity"/>
    <property type="evidence" value="ECO:0007669"/>
    <property type="project" value="UniProtKB-EC"/>
</dbReference>
<dbReference type="InterPro" id="IPR020094">
    <property type="entry name" value="TruA/RsuA/RluB/E/F_N"/>
</dbReference>
<dbReference type="Gene3D" id="3.30.70.660">
    <property type="entry name" value="Pseudouridine synthase I, catalytic domain, C-terminal subdomain"/>
    <property type="match status" value="1"/>
</dbReference>
<dbReference type="STRING" id="134287.A35E_00428"/>
<dbReference type="InterPro" id="IPR001406">
    <property type="entry name" value="PsdUridine_synth_TruA"/>
</dbReference>
<evidence type="ECO:0000256" key="6">
    <source>
        <dbReference type="PIRSR" id="PIRSR001430-2"/>
    </source>
</evidence>
<comment type="catalytic activity">
    <reaction evidence="4 7">
        <text>uridine(38/39/40) in tRNA = pseudouridine(38/39/40) in tRNA</text>
        <dbReference type="Rhea" id="RHEA:22376"/>
        <dbReference type="Rhea" id="RHEA-COMP:10085"/>
        <dbReference type="Rhea" id="RHEA-COMP:10087"/>
        <dbReference type="ChEBI" id="CHEBI:65314"/>
        <dbReference type="ChEBI" id="CHEBI:65315"/>
        <dbReference type="EC" id="5.4.99.12"/>
    </reaction>
</comment>
<dbReference type="RefSeq" id="WP_014889019.1">
    <property type="nucleotide sequence ID" value="NC_018420.1"/>
</dbReference>
<dbReference type="HAMAP" id="MF_00171">
    <property type="entry name" value="TruA"/>
    <property type="match status" value="1"/>
</dbReference>
<name>J3TGT3_9ENTR</name>
<dbReference type="GO" id="GO:0003723">
    <property type="term" value="F:RNA binding"/>
    <property type="evidence" value="ECO:0007669"/>
    <property type="project" value="InterPro"/>
</dbReference>
<keyword evidence="2 4" id="KW-0819">tRNA processing</keyword>
<dbReference type="CDD" id="cd02570">
    <property type="entry name" value="PseudoU_synth_EcTruA"/>
    <property type="match status" value="1"/>
</dbReference>
<dbReference type="OrthoDB" id="9811823at2"/>
<dbReference type="Pfam" id="PF01416">
    <property type="entry name" value="PseudoU_synth_1"/>
    <property type="match status" value="2"/>
</dbReference>
<dbReference type="NCBIfam" id="TIGR00071">
    <property type="entry name" value="hisT_truA"/>
    <property type="match status" value="1"/>
</dbReference>
<dbReference type="GO" id="GO:0031119">
    <property type="term" value="P:tRNA pseudouridine synthesis"/>
    <property type="evidence" value="ECO:0007669"/>
    <property type="project" value="UniProtKB-UniRule"/>
</dbReference>
<dbReference type="EC" id="5.4.99.12" evidence="4"/>
<dbReference type="EMBL" id="CP003547">
    <property type="protein sequence ID" value="AFP85722.1"/>
    <property type="molecule type" value="Genomic_DNA"/>
</dbReference>
<comment type="function">
    <text evidence="4">Formation of pseudouridine at positions 38, 39 and 40 in the anticodon stem and loop of transfer RNAs.</text>
</comment>
<organism evidence="9 10">
    <name type="scientific">secondary endosymbiont of Heteropsylla cubana</name>
    <dbReference type="NCBI Taxonomy" id="134287"/>
    <lineage>
        <taxon>Bacteria</taxon>
        <taxon>Pseudomonadati</taxon>
        <taxon>Pseudomonadota</taxon>
        <taxon>Gammaproteobacteria</taxon>
        <taxon>Enterobacterales</taxon>
        <taxon>Enterobacteriaceae</taxon>
        <taxon>aphid secondary symbionts</taxon>
    </lineage>
</organism>
<sequence>MKLALGVEYNGKAYHGWQRQRGLATIQGCLERALSTIAEEIITVYCAGRTDTGVHAIEQVVHFTTRSQRSDDAWTIGVNSHLPTDIAVRWVAKVTDDFHARFSALSRHYRYIIYNHQLRSALHNCSVTHYSFELNTLTMARAAHSLLGMNNFTSFRAHDCQSKNPWRNIYYIQVIRQGRYVIIDIKANAFLHHMVRNIVGSLIEVGSGYKEENWISELLKCCDRKKAGPTASAAGLYLIGVDYPMHFSLPLSSPWSFYLLN</sequence>
<feature type="binding site" evidence="4 6">
    <location>
        <position position="109"/>
    </location>
    <ligand>
        <name>substrate</name>
    </ligand>
</feature>
<feature type="active site" description="Nucleophile" evidence="4 5">
    <location>
        <position position="51"/>
    </location>
</feature>
<keyword evidence="10" id="KW-1185">Reference proteome</keyword>
<dbReference type="PANTHER" id="PTHR11142:SF0">
    <property type="entry name" value="TRNA PSEUDOURIDINE SYNTHASE-LIKE 1"/>
    <property type="match status" value="1"/>
</dbReference>
<comment type="subunit">
    <text evidence="4">Homodimer.</text>
</comment>
<dbReference type="FunFam" id="3.30.70.580:FF:000001">
    <property type="entry name" value="tRNA pseudouridine synthase A"/>
    <property type="match status" value="1"/>
</dbReference>
<dbReference type="InterPro" id="IPR020097">
    <property type="entry name" value="PsdUridine_synth_TruA_a/b_dom"/>
</dbReference>
<evidence type="ECO:0000256" key="3">
    <source>
        <dbReference type="ARBA" id="ARBA00023235"/>
    </source>
</evidence>
<gene>
    <name evidence="4" type="primary">truA</name>
    <name evidence="9" type="ORF">A35E_00428</name>
</gene>
<evidence type="ECO:0000313" key="9">
    <source>
        <dbReference type="EMBL" id="AFP85722.1"/>
    </source>
</evidence>
<keyword evidence="3 4" id="KW-0413">Isomerase</keyword>
<evidence type="ECO:0000256" key="7">
    <source>
        <dbReference type="RuleBase" id="RU003792"/>
    </source>
</evidence>
<protein>
    <recommendedName>
        <fullName evidence="4">tRNA pseudouridine synthase A</fullName>
        <ecNumber evidence="4">5.4.99.12</ecNumber>
    </recommendedName>
    <alternativeName>
        <fullName evidence="4">tRNA pseudouridine(38-40) synthase</fullName>
    </alternativeName>
    <alternativeName>
        <fullName evidence="4">tRNA pseudouridylate synthase I</fullName>
    </alternativeName>
    <alternativeName>
        <fullName evidence="4">tRNA-uridine isomerase I</fullName>
    </alternativeName>
</protein>
<dbReference type="PANTHER" id="PTHR11142">
    <property type="entry name" value="PSEUDOURIDYLATE SYNTHASE"/>
    <property type="match status" value="1"/>
</dbReference>
<evidence type="ECO:0000259" key="8">
    <source>
        <dbReference type="Pfam" id="PF01416"/>
    </source>
</evidence>
<dbReference type="Gene3D" id="3.30.70.580">
    <property type="entry name" value="Pseudouridine synthase I, catalytic domain, N-terminal subdomain"/>
    <property type="match status" value="1"/>
</dbReference>
<proteinExistence type="inferred from homology"/>
<evidence type="ECO:0000256" key="4">
    <source>
        <dbReference type="HAMAP-Rule" id="MF_00171"/>
    </source>
</evidence>
<dbReference type="SUPFAM" id="SSF55120">
    <property type="entry name" value="Pseudouridine synthase"/>
    <property type="match status" value="1"/>
</dbReference>
<comment type="caution">
    <text evidence="4">Lacks conserved residue(s) required for the propagation of feature annotation.</text>
</comment>
<reference evidence="9 10" key="1">
    <citation type="journal article" date="2012" name="Mol. Biol. Evol.">
        <title>Genome reduction and co-evolution between the primary and secondary bacterial symbionts of psyllids.</title>
        <authorList>
            <person name="Sloan D.B."/>
            <person name="Moran N.A."/>
        </authorList>
    </citation>
    <scope>NUCLEOTIDE SEQUENCE [LARGE SCALE GENOMIC DNA]</scope>
    <source>
        <strain evidence="9">Hcub_S</strain>
    </source>
</reference>
<dbReference type="InterPro" id="IPR020103">
    <property type="entry name" value="PsdUridine_synth_cat_dom_sf"/>
</dbReference>
<dbReference type="PIRSF" id="PIRSF001430">
    <property type="entry name" value="tRNA_psdUrid_synth"/>
    <property type="match status" value="1"/>
</dbReference>
<comment type="similarity">
    <text evidence="1 4 7">Belongs to the tRNA pseudouridine synthase TruA family.</text>
</comment>
<dbReference type="InterPro" id="IPR020095">
    <property type="entry name" value="PsdUridine_synth_TruA_C"/>
</dbReference>
<feature type="domain" description="Pseudouridine synthase I TruA alpha/beta" evidence="8">
    <location>
        <begin position="8"/>
        <end position="102"/>
    </location>
</feature>